<evidence type="ECO:0000256" key="10">
    <source>
        <dbReference type="SAM" id="MobiDB-lite"/>
    </source>
</evidence>
<dbReference type="SUPFAM" id="SSF50729">
    <property type="entry name" value="PH domain-like"/>
    <property type="match status" value="1"/>
</dbReference>
<comment type="subcellular location">
    <subcellularLocation>
        <location evidence="9">Cytoplasm</location>
    </subcellularLocation>
    <subcellularLocation>
        <location evidence="9">Endosome</location>
    </subcellularLocation>
</comment>
<keyword evidence="13" id="KW-1185">Reference proteome</keyword>
<dbReference type="FunFam" id="1.10.10.10:FF:000165">
    <property type="entry name" value="Vacuolar protein sorting protein (Vps36)"/>
    <property type="match status" value="1"/>
</dbReference>
<dbReference type="GO" id="GO:0043328">
    <property type="term" value="P:protein transport to vacuole involved in ubiquitin-dependent protein catabolic process via the multivesicular body sorting pathway"/>
    <property type="evidence" value="ECO:0007669"/>
    <property type="project" value="UniProtKB-UniRule"/>
</dbReference>
<dbReference type="InterPro" id="IPR001876">
    <property type="entry name" value="Znf_RanBP2"/>
</dbReference>
<dbReference type="EMBL" id="CAJPDR010000004">
    <property type="protein sequence ID" value="CAF9904291.1"/>
    <property type="molecule type" value="Genomic_DNA"/>
</dbReference>
<dbReference type="InterPro" id="IPR036443">
    <property type="entry name" value="Znf_RanBP2_sf"/>
</dbReference>
<keyword evidence="4 9" id="KW-0967">Endosome</keyword>
<evidence type="ECO:0000256" key="2">
    <source>
        <dbReference type="ARBA" id="ARBA00022448"/>
    </source>
</evidence>
<comment type="function">
    <text evidence="9">Component of the ESCRT-II complex (endosomal sorting complex required for transport II), which is required for multivesicular body (MVB) formation and sorting of endosomal cargo proteins into MVBs.</text>
</comment>
<evidence type="ECO:0000313" key="13">
    <source>
        <dbReference type="Proteomes" id="UP000664203"/>
    </source>
</evidence>
<dbReference type="SUPFAM" id="SSF90209">
    <property type="entry name" value="Ran binding protein zinc finger-like"/>
    <property type="match status" value="2"/>
</dbReference>
<organism evidence="12 13">
    <name type="scientific">Alectoria fallacina</name>
    <dbReference type="NCBI Taxonomy" id="1903189"/>
    <lineage>
        <taxon>Eukaryota</taxon>
        <taxon>Fungi</taxon>
        <taxon>Dikarya</taxon>
        <taxon>Ascomycota</taxon>
        <taxon>Pezizomycotina</taxon>
        <taxon>Lecanoromycetes</taxon>
        <taxon>OSLEUM clade</taxon>
        <taxon>Lecanoromycetidae</taxon>
        <taxon>Lecanorales</taxon>
        <taxon>Lecanorineae</taxon>
        <taxon>Parmeliaceae</taxon>
        <taxon>Alectoria</taxon>
    </lineage>
</organism>
<comment type="caution">
    <text evidence="12">The sequence shown here is derived from an EMBL/GenBank/DDBJ whole genome shotgun (WGS) entry which is preliminary data.</text>
</comment>
<feature type="compositionally biased region" description="Low complexity" evidence="10">
    <location>
        <begin position="131"/>
        <end position="143"/>
    </location>
</feature>
<dbReference type="GO" id="GO:0043130">
    <property type="term" value="F:ubiquitin binding"/>
    <property type="evidence" value="ECO:0007669"/>
    <property type="project" value="UniProtKB-UniRule"/>
</dbReference>
<dbReference type="Proteomes" id="UP000664203">
    <property type="component" value="Unassembled WGS sequence"/>
</dbReference>
<dbReference type="OrthoDB" id="271448at2759"/>
<dbReference type="InterPro" id="IPR037855">
    <property type="entry name" value="Vps36"/>
</dbReference>
<dbReference type="InterPro" id="IPR036388">
    <property type="entry name" value="WH-like_DNA-bd_sf"/>
</dbReference>
<comment type="similarity">
    <text evidence="1 9">Belongs to the VPS36 family.</text>
</comment>
<dbReference type="PROSITE" id="PS51495">
    <property type="entry name" value="GLUE"/>
    <property type="match status" value="1"/>
</dbReference>
<evidence type="ECO:0000256" key="7">
    <source>
        <dbReference type="ARBA" id="ARBA00022927"/>
    </source>
</evidence>
<keyword evidence="8" id="KW-0175">Coiled coil</keyword>
<evidence type="ECO:0000256" key="8">
    <source>
        <dbReference type="ARBA" id="ARBA00023054"/>
    </source>
</evidence>
<feature type="domain" description="GLUE N-terminal" evidence="11">
    <location>
        <begin position="6"/>
        <end position="344"/>
    </location>
</feature>
<evidence type="ECO:0000256" key="5">
    <source>
        <dbReference type="ARBA" id="ARBA00022771"/>
    </source>
</evidence>
<dbReference type="InterPro" id="IPR021648">
    <property type="entry name" value="GLUE_dom"/>
</dbReference>
<dbReference type="Gene3D" id="6.10.140.260">
    <property type="match status" value="1"/>
</dbReference>
<gene>
    <name evidence="12" type="ORF">ALECFALPRED_006249</name>
</gene>
<evidence type="ECO:0000256" key="4">
    <source>
        <dbReference type="ARBA" id="ARBA00022753"/>
    </source>
</evidence>
<keyword evidence="6" id="KW-0862">Zinc</keyword>
<dbReference type="FunFam" id="1.10.10.10:FF:000527">
    <property type="entry name" value="Vacuolar protein sorting protein (Vps36), putative"/>
    <property type="match status" value="1"/>
</dbReference>
<evidence type="ECO:0000313" key="12">
    <source>
        <dbReference type="EMBL" id="CAF9904291.1"/>
    </source>
</evidence>
<dbReference type="InterPro" id="IPR011993">
    <property type="entry name" value="PH-like_dom_sf"/>
</dbReference>
<dbReference type="GO" id="GO:0032266">
    <property type="term" value="F:phosphatidylinositol-3-phosphate binding"/>
    <property type="evidence" value="ECO:0007669"/>
    <property type="project" value="UniProtKB-UniRule"/>
</dbReference>
<sequence length="655" mass="71533">MFLQPLDLTTALRPTLLPDEALLFVQDAVGLYEGKYKIPGLQNGHAYLTTHRVCYVDNMEPRKSSTAVELKSVDRYEFYAGFLKSSPKITLHPKAPKRASIQIRSHSTIPNPQRAAQSPSRSSTTSPVHRGASAFSNSGSGSNTPRSNTATWVCTICSFSNPVPANFDTATANSNTPLPACVTCGVKPSFPHVLKASIANAAGRQGSQSQSQAAVQPLLESHGQYRENSSIEYIEALWREESALPAKSRFQCPRCTFLNHPSLLACELCGAPLLTTESKAAEVLGERIGRPESPGPSLDSASLGIDHDMECVKFSFHAGGEKIFHERLKGAMVQRKWLLQNAPPVPDSSPGNAYSTAIPIDGDIGQPSVRARTVGIAGLERQGLELRRKNEAVIGSAFEDLDALMASAKEVVALAESFAKKSDEGSADANQLIAESAKALDMVTTKDMLGSSAGSESLYLSEMARNLAEYLTDDAKGILRKEGGIMSLVDLWAVFNRARGGVELISPMDFEKAARLWEKLRLPVRLRQFKNGLLVVQQADRTDDKTIAQLLSWLQELHTSSFIPEVGWGHEAFGRGVTAQEAAHRFGWSVGVASEELDMAEEKGALCREEGIEGLRFWENWIVDDESDDFDDDINVDPFFEIDQVMKNLEDMGIF</sequence>
<dbReference type="GO" id="GO:0000814">
    <property type="term" value="C:ESCRT II complex"/>
    <property type="evidence" value="ECO:0007669"/>
    <property type="project" value="UniProtKB-UniRule"/>
</dbReference>
<dbReference type="Gene3D" id="2.30.30.380">
    <property type="entry name" value="Zn-finger domain of Sec23/24"/>
    <property type="match status" value="2"/>
</dbReference>
<accession>A0A8H3ECF9</accession>
<keyword evidence="3" id="KW-0479">Metal-binding</keyword>
<dbReference type="Pfam" id="PF16988">
    <property type="entry name" value="Vps36-NZF-N"/>
    <property type="match status" value="1"/>
</dbReference>
<evidence type="ECO:0000256" key="6">
    <source>
        <dbReference type="ARBA" id="ARBA00022833"/>
    </source>
</evidence>
<dbReference type="PANTHER" id="PTHR13128:SF12">
    <property type="entry name" value="VACUOLAR PROTEIN-SORTING-ASSOCIATED PROTEIN 36"/>
    <property type="match status" value="1"/>
</dbReference>
<dbReference type="SMART" id="SM00547">
    <property type="entry name" value="ZnF_RBZ"/>
    <property type="match status" value="1"/>
</dbReference>
<dbReference type="InterPro" id="IPR040608">
    <property type="entry name" value="Snf8/Vps36"/>
</dbReference>
<keyword evidence="7 9" id="KW-0653">Protein transport</keyword>
<dbReference type="AlphaFoldDB" id="A0A8H3ECF9"/>
<keyword evidence="5" id="KW-0863">Zinc-finger</keyword>
<dbReference type="Pfam" id="PF04157">
    <property type="entry name" value="EAP30"/>
    <property type="match status" value="1"/>
</dbReference>
<dbReference type="InterPro" id="IPR036390">
    <property type="entry name" value="WH_DNA-bd_sf"/>
</dbReference>
<dbReference type="Gene3D" id="2.30.29.30">
    <property type="entry name" value="Pleckstrin-homology domain (PH domain)/Phosphotyrosine-binding domain (PTB)"/>
    <property type="match status" value="2"/>
</dbReference>
<protein>
    <recommendedName>
        <fullName evidence="9">Vacuolar protein-sorting-associated protein 36</fullName>
    </recommendedName>
    <alternativeName>
        <fullName evidence="9">ESCRT-II complex subunit VPS36</fullName>
    </alternativeName>
</protein>
<evidence type="ECO:0000259" key="11">
    <source>
        <dbReference type="PROSITE" id="PS51495"/>
    </source>
</evidence>
<comment type="subunit">
    <text evidence="9">Component of the endosomal sorting complex required for transport II (ESCRT-II).</text>
</comment>
<keyword evidence="9" id="KW-0963">Cytoplasm</keyword>
<keyword evidence="2 9" id="KW-0813">Transport</keyword>
<dbReference type="Gene3D" id="1.10.10.10">
    <property type="entry name" value="Winged helix-like DNA-binding domain superfamily/Winged helix DNA-binding domain"/>
    <property type="match status" value="2"/>
</dbReference>
<evidence type="ECO:0000256" key="1">
    <source>
        <dbReference type="ARBA" id="ARBA00009697"/>
    </source>
</evidence>
<evidence type="ECO:0000256" key="9">
    <source>
        <dbReference type="RuleBase" id="RU367095"/>
    </source>
</evidence>
<dbReference type="Pfam" id="PF11605">
    <property type="entry name" value="Vps36_ESCRT-II"/>
    <property type="match status" value="1"/>
</dbReference>
<dbReference type="InterPro" id="IPR031558">
    <property type="entry name" value="Vps36-NZF-N"/>
</dbReference>
<dbReference type="GO" id="GO:0008270">
    <property type="term" value="F:zinc ion binding"/>
    <property type="evidence" value="ECO:0007669"/>
    <property type="project" value="UniProtKB-KW"/>
</dbReference>
<evidence type="ECO:0000256" key="3">
    <source>
        <dbReference type="ARBA" id="ARBA00022723"/>
    </source>
</evidence>
<feature type="compositionally biased region" description="Polar residues" evidence="10">
    <location>
        <begin position="102"/>
        <end position="127"/>
    </location>
</feature>
<reference evidence="12" key="1">
    <citation type="submission" date="2021-03" db="EMBL/GenBank/DDBJ databases">
        <authorList>
            <person name="Tagirdzhanova G."/>
        </authorList>
    </citation>
    <scope>NUCLEOTIDE SEQUENCE</scope>
</reference>
<name>A0A8H3ECF9_9LECA</name>
<dbReference type="PANTHER" id="PTHR13128">
    <property type="entry name" value="VACUOLAR PROTEIN-SORTING-ASSOCIATED PROTEIN 36"/>
    <property type="match status" value="1"/>
</dbReference>
<proteinExistence type="inferred from homology"/>
<dbReference type="GO" id="GO:0031902">
    <property type="term" value="C:late endosome membrane"/>
    <property type="evidence" value="ECO:0007669"/>
    <property type="project" value="UniProtKB-UniRule"/>
</dbReference>
<dbReference type="SUPFAM" id="SSF46785">
    <property type="entry name" value="Winged helix' DNA-binding domain"/>
    <property type="match status" value="1"/>
</dbReference>
<feature type="region of interest" description="Disordered" evidence="10">
    <location>
        <begin position="93"/>
        <end position="146"/>
    </location>
</feature>